<protein>
    <submittedName>
        <fullName evidence="1">Uncharacterized protein</fullName>
    </submittedName>
</protein>
<name>A0A3P7TLG5_HAEPC</name>
<gene>
    <name evidence="1" type="ORF">HPLM_LOCUS3950</name>
</gene>
<evidence type="ECO:0000313" key="2">
    <source>
        <dbReference type="Proteomes" id="UP000268014"/>
    </source>
</evidence>
<dbReference type="EMBL" id="UZAF01016160">
    <property type="protein sequence ID" value="VDO22061.1"/>
    <property type="molecule type" value="Genomic_DNA"/>
</dbReference>
<reference evidence="1 2" key="1">
    <citation type="submission" date="2018-11" db="EMBL/GenBank/DDBJ databases">
        <authorList>
            <consortium name="Pathogen Informatics"/>
        </authorList>
    </citation>
    <scope>NUCLEOTIDE SEQUENCE [LARGE SCALE GENOMIC DNA]</scope>
    <source>
        <strain evidence="1 2">MHpl1</strain>
    </source>
</reference>
<evidence type="ECO:0000313" key="1">
    <source>
        <dbReference type="EMBL" id="VDO22061.1"/>
    </source>
</evidence>
<accession>A0A3P7TLG5</accession>
<proteinExistence type="predicted"/>
<dbReference type="Proteomes" id="UP000268014">
    <property type="component" value="Unassembled WGS sequence"/>
</dbReference>
<keyword evidence="2" id="KW-1185">Reference proteome</keyword>
<dbReference type="AlphaFoldDB" id="A0A3P7TLG5"/>
<sequence length="54" mass="6260">MVIDRSLIPTYFRFGRRRSFTHSNATENASPRIKAFFMCPSITIIASYPVSEYI</sequence>
<organism evidence="1 2">
    <name type="scientific">Haemonchus placei</name>
    <name type="common">Barber's pole worm</name>
    <dbReference type="NCBI Taxonomy" id="6290"/>
    <lineage>
        <taxon>Eukaryota</taxon>
        <taxon>Metazoa</taxon>
        <taxon>Ecdysozoa</taxon>
        <taxon>Nematoda</taxon>
        <taxon>Chromadorea</taxon>
        <taxon>Rhabditida</taxon>
        <taxon>Rhabditina</taxon>
        <taxon>Rhabditomorpha</taxon>
        <taxon>Strongyloidea</taxon>
        <taxon>Trichostrongylidae</taxon>
        <taxon>Haemonchus</taxon>
    </lineage>
</organism>